<gene>
    <name evidence="3" type="ORF">J2Z64_001140</name>
</gene>
<feature type="domain" description="DUF1468" evidence="2">
    <location>
        <begin position="10"/>
        <end position="140"/>
    </location>
</feature>
<evidence type="ECO:0000313" key="3">
    <source>
        <dbReference type="EMBL" id="MBP2076909.1"/>
    </source>
</evidence>
<proteinExistence type="predicted"/>
<reference evidence="3" key="1">
    <citation type="submission" date="2021-03" db="EMBL/GenBank/DDBJ databases">
        <title>Genomic Encyclopedia of Type Strains, Phase IV (KMG-IV): sequencing the most valuable type-strain genomes for metagenomic binning, comparative biology and taxonomic classification.</title>
        <authorList>
            <person name="Goeker M."/>
        </authorList>
    </citation>
    <scope>NUCLEOTIDE SEQUENCE</scope>
    <source>
        <strain evidence="3">DSM 107338</strain>
    </source>
</reference>
<dbReference type="OrthoDB" id="2426743at2"/>
<dbReference type="InterPro" id="IPR009936">
    <property type="entry name" value="DUF1468"/>
</dbReference>
<feature type="transmembrane region" description="Helical" evidence="1">
    <location>
        <begin position="37"/>
        <end position="55"/>
    </location>
</feature>
<evidence type="ECO:0000256" key="1">
    <source>
        <dbReference type="SAM" id="Phobius"/>
    </source>
</evidence>
<accession>A0A9X0YQM0</accession>
<protein>
    <submittedName>
        <fullName evidence="3">Tricarboxylic transport membrane protein</fullName>
    </submittedName>
</protein>
<dbReference type="Proteomes" id="UP001138793">
    <property type="component" value="Unassembled WGS sequence"/>
</dbReference>
<dbReference type="EMBL" id="JAGGMB010000003">
    <property type="protein sequence ID" value="MBP2076909.1"/>
    <property type="molecule type" value="Genomic_DNA"/>
</dbReference>
<feature type="transmembrane region" description="Helical" evidence="1">
    <location>
        <begin position="114"/>
        <end position="131"/>
    </location>
</feature>
<organism evidence="3 4">
    <name type="scientific">Oceanobacillus polygoni</name>
    <dbReference type="NCBI Taxonomy" id="1235259"/>
    <lineage>
        <taxon>Bacteria</taxon>
        <taxon>Bacillati</taxon>
        <taxon>Bacillota</taxon>
        <taxon>Bacilli</taxon>
        <taxon>Bacillales</taxon>
        <taxon>Bacillaceae</taxon>
        <taxon>Oceanobacillus</taxon>
    </lineage>
</organism>
<comment type="caution">
    <text evidence="3">The sequence shown here is derived from an EMBL/GenBank/DDBJ whole genome shotgun (WGS) entry which is preliminary data.</text>
</comment>
<feature type="transmembrane region" description="Helical" evidence="1">
    <location>
        <begin position="76"/>
        <end position="108"/>
    </location>
</feature>
<name>A0A9X0YQM0_9BACI</name>
<feature type="transmembrane region" description="Helical" evidence="1">
    <location>
        <begin position="7"/>
        <end position="25"/>
    </location>
</feature>
<dbReference type="AlphaFoldDB" id="A0A9X0YQM0"/>
<keyword evidence="4" id="KW-1185">Reference proteome</keyword>
<keyword evidence="1" id="KW-1133">Transmembrane helix</keyword>
<evidence type="ECO:0000313" key="4">
    <source>
        <dbReference type="Proteomes" id="UP001138793"/>
    </source>
</evidence>
<dbReference type="Pfam" id="PF07331">
    <property type="entry name" value="TctB"/>
    <property type="match status" value="1"/>
</dbReference>
<keyword evidence="1" id="KW-0472">Membrane</keyword>
<keyword evidence="1" id="KW-0812">Transmembrane</keyword>
<sequence>MTINQKISIPLFLLAVAYIIASILLPKYDYILIDADGFPLILGGFLLVLSVLLFFNKEEEDARVFIAREDLKIIGIVVALILLYIVFLEPLGFVISTALFIFICSFLLGYRNNIVNSIVSLLFPITFYLLFTRYLMISLPAGVLPF</sequence>
<dbReference type="RefSeq" id="WP_149473041.1">
    <property type="nucleotide sequence ID" value="NZ_JAGGMB010000003.1"/>
</dbReference>
<evidence type="ECO:0000259" key="2">
    <source>
        <dbReference type="Pfam" id="PF07331"/>
    </source>
</evidence>